<dbReference type="AlphaFoldDB" id="A0A135TXX2"/>
<proteinExistence type="predicted"/>
<keyword evidence="2" id="KW-1185">Reference proteome</keyword>
<organism evidence="1 2">
    <name type="scientific">Colletotrichum salicis</name>
    <dbReference type="NCBI Taxonomy" id="1209931"/>
    <lineage>
        <taxon>Eukaryota</taxon>
        <taxon>Fungi</taxon>
        <taxon>Dikarya</taxon>
        <taxon>Ascomycota</taxon>
        <taxon>Pezizomycotina</taxon>
        <taxon>Sordariomycetes</taxon>
        <taxon>Hypocreomycetidae</taxon>
        <taxon>Glomerellales</taxon>
        <taxon>Glomerellaceae</taxon>
        <taxon>Colletotrichum</taxon>
        <taxon>Colletotrichum acutatum species complex</taxon>
    </lineage>
</organism>
<gene>
    <name evidence="1" type="ORF">CSAL01_12108</name>
</gene>
<reference evidence="1 2" key="1">
    <citation type="submission" date="2014-02" db="EMBL/GenBank/DDBJ databases">
        <title>The genome sequence of Colletotrichum salicis CBS 607.94.</title>
        <authorList>
            <person name="Baroncelli R."/>
            <person name="Thon M.R."/>
        </authorList>
    </citation>
    <scope>NUCLEOTIDE SEQUENCE [LARGE SCALE GENOMIC DNA]</scope>
    <source>
        <strain evidence="1 2">CBS 607.94</strain>
    </source>
</reference>
<sequence>MQEEADDEIGIMNLQLSGGGGNRLDEVFMETTRWDEDVDTDRHIAEKDRRELPFDGDKENGPPFGWVLLWGGT</sequence>
<dbReference type="Proteomes" id="UP000070121">
    <property type="component" value="Unassembled WGS sequence"/>
</dbReference>
<evidence type="ECO:0000313" key="2">
    <source>
        <dbReference type="Proteomes" id="UP000070121"/>
    </source>
</evidence>
<name>A0A135TXX2_9PEZI</name>
<dbReference type="OrthoDB" id="4357552at2759"/>
<protein>
    <submittedName>
        <fullName evidence="1">Uncharacterized protein</fullName>
    </submittedName>
</protein>
<evidence type="ECO:0000313" key="1">
    <source>
        <dbReference type="EMBL" id="KXH52990.1"/>
    </source>
</evidence>
<accession>A0A135TXX2</accession>
<dbReference type="EMBL" id="JFFI01001849">
    <property type="protein sequence ID" value="KXH52990.1"/>
    <property type="molecule type" value="Genomic_DNA"/>
</dbReference>
<comment type="caution">
    <text evidence="1">The sequence shown here is derived from an EMBL/GenBank/DDBJ whole genome shotgun (WGS) entry which is preliminary data.</text>
</comment>